<sequence>MAKVVTLGEIMLRLSTPGYRRFVQSDSFDVNYGGGEANVAVSLANYGHEAYFVSKLPNNPIGQSAVNSLRKYGVHTDYITRGGDRVGIYYLETGASMRPSKVVYDRAHSSISEATIKDFDFDKIFKDAKWFHFSGITPALSKEAADLTEAACKAAKANGVTVSVDLNYRKNLWTPEEAQKVMTNLMQYVDVCIGNEEDAHLTLGFKPGDTDVTTGELELEGYKNIFKQMIEKFNFKYVISSLRESYSASDNGWSACAYDGNEFYVSRKYEVRIVDRVGGGDSFASGTIHGLLEGKNFKDALEFGVAASALKHTINGDFNLVTIEEVENLVGGDASGRVQR</sequence>
<evidence type="ECO:0000313" key="2">
    <source>
        <dbReference type="Proteomes" id="UP000595814"/>
    </source>
</evidence>
<organism evidence="1 2">
    <name type="scientific">Miniphocaeibacter halophilus</name>
    <dbReference type="NCBI Taxonomy" id="2931922"/>
    <lineage>
        <taxon>Bacteria</taxon>
        <taxon>Bacillati</taxon>
        <taxon>Bacillota</taxon>
        <taxon>Tissierellia</taxon>
        <taxon>Tissierellales</taxon>
        <taxon>Peptoniphilaceae</taxon>
        <taxon>Miniphocaeibacter</taxon>
    </lineage>
</organism>
<dbReference type="EMBL" id="CP066744">
    <property type="protein sequence ID" value="QQK08096.1"/>
    <property type="molecule type" value="Genomic_DNA"/>
</dbReference>
<accession>A0AC61MXW7</accession>
<reference evidence="1 2" key="1">
    <citation type="journal article" date="2022" name="Int. J. Syst. Evol. Microbiol.">
        <title>Miniphocaeibacter halophilus sp. nov., an ammonium-tolerant acetate-producing bacterium isolated from a biogas system.</title>
        <authorList>
            <person name="Schnurer A."/>
            <person name="Singh A."/>
            <person name="Bi S."/>
            <person name="Qiao W."/>
            <person name="Westerholm M."/>
        </authorList>
    </citation>
    <scope>NUCLEOTIDE SEQUENCE [LARGE SCALE GENOMIC DNA]</scope>
    <source>
        <strain evidence="1 2">AMB_01</strain>
    </source>
</reference>
<keyword evidence="1" id="KW-0418">Kinase</keyword>
<proteinExistence type="predicted"/>
<dbReference type="Proteomes" id="UP000595814">
    <property type="component" value="Chromosome"/>
</dbReference>
<keyword evidence="2" id="KW-1185">Reference proteome</keyword>
<gene>
    <name evidence="1" type="ORF">JFY71_00750</name>
</gene>
<name>A0AC61MXW7_9FIRM</name>
<keyword evidence="1" id="KW-0808">Transferase</keyword>
<evidence type="ECO:0000313" key="1">
    <source>
        <dbReference type="EMBL" id="QQK08096.1"/>
    </source>
</evidence>
<protein>
    <submittedName>
        <fullName evidence="1">Sugar kinase</fullName>
    </submittedName>
</protein>